<reference evidence="3" key="2">
    <citation type="submission" date="2025-09" db="UniProtKB">
        <authorList>
            <consortium name="Ensembl"/>
        </authorList>
    </citation>
    <scope>IDENTIFICATION</scope>
    <source>
        <strain evidence="3">Glennie</strain>
    </source>
</reference>
<dbReference type="GeneTree" id="ENSGT00940000155312"/>
<dbReference type="Bgee" id="ENSOANG00000037048">
    <property type="expression patterns" value="Expressed in fibroblast and 6 other cell types or tissues"/>
</dbReference>
<feature type="region of interest" description="Disordered" evidence="1">
    <location>
        <begin position="357"/>
        <end position="388"/>
    </location>
</feature>
<evidence type="ECO:0000313" key="3">
    <source>
        <dbReference type="Ensembl" id="ENSOANP00000038791.1"/>
    </source>
</evidence>
<dbReference type="PANTHER" id="PTHR15670">
    <property type="entry name" value="RHO GTPASE ACTIVATING PROTEIN 11A"/>
    <property type="match status" value="1"/>
</dbReference>
<dbReference type="OMA" id="RQPIRHK"/>
<dbReference type="GO" id="GO:0005096">
    <property type="term" value="F:GTPase activator activity"/>
    <property type="evidence" value="ECO:0000318"/>
    <property type="project" value="GO_Central"/>
</dbReference>
<evidence type="ECO:0000313" key="4">
    <source>
        <dbReference type="Proteomes" id="UP000002279"/>
    </source>
</evidence>
<dbReference type="Pfam" id="PF00620">
    <property type="entry name" value="RhoGAP"/>
    <property type="match status" value="1"/>
</dbReference>
<dbReference type="InterPro" id="IPR008936">
    <property type="entry name" value="Rho_GTPase_activation_prot"/>
</dbReference>
<dbReference type="Proteomes" id="UP000002279">
    <property type="component" value="Unplaced"/>
</dbReference>
<feature type="compositionally biased region" description="Pro residues" evidence="1">
    <location>
        <begin position="908"/>
        <end position="917"/>
    </location>
</feature>
<feature type="region of interest" description="Disordered" evidence="1">
    <location>
        <begin position="628"/>
        <end position="747"/>
    </location>
</feature>
<dbReference type="InterPro" id="IPR042869">
    <property type="entry name" value="ARHGAP11A/B"/>
</dbReference>
<dbReference type="RefSeq" id="XP_028934046.1">
    <property type="nucleotide sequence ID" value="XM_029078213.1"/>
</dbReference>
<dbReference type="OrthoDB" id="410651at2759"/>
<reference evidence="3" key="1">
    <citation type="submission" date="2025-08" db="UniProtKB">
        <authorList>
            <consortium name="Ensembl"/>
        </authorList>
    </citation>
    <scope>IDENTIFICATION</scope>
    <source>
        <strain evidence="3">Glennie</strain>
    </source>
</reference>
<dbReference type="Ensembl" id="ENSOANT00000058879.1">
    <property type="protein sequence ID" value="ENSOANP00000038791.1"/>
    <property type="gene ID" value="ENSOANG00000037048.1"/>
</dbReference>
<gene>
    <name evidence="3" type="primary">ARHGAP11A</name>
</gene>
<feature type="region of interest" description="Disordered" evidence="1">
    <location>
        <begin position="904"/>
        <end position="981"/>
    </location>
</feature>
<feature type="compositionally biased region" description="Basic and acidic residues" evidence="1">
    <location>
        <begin position="639"/>
        <end position="652"/>
    </location>
</feature>
<dbReference type="Gene3D" id="1.10.555.10">
    <property type="entry name" value="Rho GTPase activation protein"/>
    <property type="match status" value="1"/>
</dbReference>
<feature type="compositionally biased region" description="Polar residues" evidence="1">
    <location>
        <begin position="379"/>
        <end position="388"/>
    </location>
</feature>
<dbReference type="FunCoup" id="A0A6I8NDE3">
    <property type="interactions" value="2509"/>
</dbReference>
<feature type="compositionally biased region" description="Polar residues" evidence="1">
    <location>
        <begin position="787"/>
        <end position="799"/>
    </location>
</feature>
<feature type="domain" description="Rho-GAP" evidence="2">
    <location>
        <begin position="50"/>
        <end position="237"/>
    </location>
</feature>
<evidence type="ECO:0000259" key="2">
    <source>
        <dbReference type="PROSITE" id="PS50238"/>
    </source>
</evidence>
<feature type="region of interest" description="Disordered" evidence="1">
    <location>
        <begin position="487"/>
        <end position="534"/>
    </location>
</feature>
<dbReference type="GO" id="GO:0007165">
    <property type="term" value="P:signal transduction"/>
    <property type="evidence" value="ECO:0007669"/>
    <property type="project" value="InterPro"/>
</dbReference>
<organism evidence="3 4">
    <name type="scientific">Ornithorhynchus anatinus</name>
    <name type="common">Duckbill platypus</name>
    <dbReference type="NCBI Taxonomy" id="9258"/>
    <lineage>
        <taxon>Eukaryota</taxon>
        <taxon>Metazoa</taxon>
        <taxon>Chordata</taxon>
        <taxon>Craniata</taxon>
        <taxon>Vertebrata</taxon>
        <taxon>Euteleostomi</taxon>
        <taxon>Mammalia</taxon>
        <taxon>Monotremata</taxon>
        <taxon>Ornithorhynchidae</taxon>
        <taxon>Ornithorhynchus</taxon>
    </lineage>
</organism>
<feature type="compositionally biased region" description="Polar residues" evidence="1">
    <location>
        <begin position="487"/>
        <end position="508"/>
    </location>
</feature>
<dbReference type="InParanoid" id="A0A6I8NDE3"/>
<dbReference type="KEGG" id="oaa:100089688"/>
<feature type="region of interest" description="Disordered" evidence="1">
    <location>
        <begin position="247"/>
        <end position="339"/>
    </location>
</feature>
<dbReference type="PANTHER" id="PTHR15670:SF4">
    <property type="entry name" value="RHO GTPASE-ACTIVATING PROTEIN 11A"/>
    <property type="match status" value="1"/>
</dbReference>
<sequence>MLDRRGLRPALLHYLRNAYGIKVKPGLGQPDPAKQVVAALGGKTFGIPLCTLPHVTVPEFGHVPSFLVEACTSLREHVHTEGLFRKSGSVVRLKALKSKLDQGEPCLASAPACDVAGLLKQFFRELPEPIVPAAFHEALLKAQQLAREERDTATVLLSCLMADATIGMLRFFFGFLRSVALRSSENKMDSSNLAVVFAPTLLHLSDGRAKAAAPSERKLRLQAAVVQTLIERAADIGHVPAFILEKIPPAPGTDGPSLGGSEEGEWESPTEWRRRRRRSMGDMVSGALNKLKSNRTPSTPPQSERWVLPPGTPGTLTPSAKRKLPMELSHGFSSKKRKSLRPNLNLDLCPSGPFGGSVSGSASDMSTPASVQLEASPGGSLQPSQISHSPLTVSKEWLPNSSGLRRSRRVAGMAVRRVDSGKAGCFSPKICRKEKVRRSLRLRLNLGRSGRDPNGCGGAKRLESVGHRLAHQQDLAQRIGSIRTGTLFSPDTCQNPPQRGSTCSSLSEGTPPAGGCPQQVPQRGSWTDLGPSACPAPRAYRPPVASLEAGSCASSKPHLPGTSPPPAAGAGAPEPEASPPGSSLTSETLLRIQKAFAQSGSDLNGLISGRAAGVPTVRALCGLRDESPVEGLSLGEPPTAKDEAAVRTREGDTVEGTQRGHGQGHRVDVPAPEVGASVWGRDPSLPSHEPVSESRAQNLDRKVALRGDSPQGLAPPPGSLQAELPAGRPGKNSNPGTTMDPPGPVVDVSEASLDRAVCVPLEPLGPGALACQRPTPEEDGSEPRSEQPGSEPSLGSQEQAEVEPPGLGLRGRVSDHIHWFNKLSLSEASVTAPARAPLSFQRTPVRQSVRRINSLCDFPRQPGQRPPVRGRDATHPASPLVKSASCDSGLAACSGRSSAVAMARPLRRGPPVPPRGPKPVLEDLTNQDPVPAGAHRVPRAAGASPGPHRKMSGRDRARYRGSPKNPIPSTRLLPSTRPVQL</sequence>
<dbReference type="InterPro" id="IPR000198">
    <property type="entry name" value="RhoGAP_dom"/>
</dbReference>
<evidence type="ECO:0000256" key="1">
    <source>
        <dbReference type="SAM" id="MobiDB-lite"/>
    </source>
</evidence>
<feature type="region of interest" description="Disordered" evidence="1">
    <location>
        <begin position="549"/>
        <end position="586"/>
    </location>
</feature>
<name>A0A6I8NDE3_ORNAN</name>
<accession>A0A6I8NDE3</accession>
<dbReference type="SUPFAM" id="SSF48350">
    <property type="entry name" value="GTPase activation domain, GAP"/>
    <property type="match status" value="1"/>
</dbReference>
<protein>
    <submittedName>
        <fullName evidence="3">Rho GTPase activating protein 11A</fullName>
    </submittedName>
</protein>
<feature type="compositionally biased region" description="Low complexity" evidence="1">
    <location>
        <begin position="568"/>
        <end position="583"/>
    </location>
</feature>
<dbReference type="AlphaFoldDB" id="A0A6I8NDE3"/>
<dbReference type="CTD" id="9824"/>
<feature type="region of interest" description="Disordered" evidence="1">
    <location>
        <begin position="763"/>
        <end position="809"/>
    </location>
</feature>
<dbReference type="SMART" id="SM00324">
    <property type="entry name" value="RhoGAP"/>
    <property type="match status" value="1"/>
</dbReference>
<dbReference type="GeneID" id="100089688"/>
<feature type="region of interest" description="Disordered" evidence="1">
    <location>
        <begin position="856"/>
        <end position="887"/>
    </location>
</feature>
<keyword evidence="4" id="KW-1185">Reference proteome</keyword>
<dbReference type="PROSITE" id="PS50238">
    <property type="entry name" value="RHOGAP"/>
    <property type="match status" value="1"/>
</dbReference>
<proteinExistence type="predicted"/>